<protein>
    <submittedName>
        <fullName evidence="4">Uncharacterized protein</fullName>
    </submittedName>
</protein>
<evidence type="ECO:0000313" key="3">
    <source>
        <dbReference type="EMBL" id="CAF1402901.1"/>
    </source>
</evidence>
<evidence type="ECO:0000313" key="6">
    <source>
        <dbReference type="Proteomes" id="UP000663881"/>
    </source>
</evidence>
<dbReference type="Proteomes" id="UP000663877">
    <property type="component" value="Unassembled WGS sequence"/>
</dbReference>
<dbReference type="EMBL" id="CAJNOI010000037">
    <property type="protein sequence ID" value="CAF0903573.1"/>
    <property type="molecule type" value="Genomic_DNA"/>
</dbReference>
<evidence type="ECO:0000313" key="2">
    <source>
        <dbReference type="EMBL" id="CAF1063407.1"/>
    </source>
</evidence>
<dbReference type="EMBL" id="CAJOAY010002546">
    <property type="protein sequence ID" value="CAF3960990.1"/>
    <property type="molecule type" value="Genomic_DNA"/>
</dbReference>
<dbReference type="AlphaFoldDB" id="A0A819L6A2"/>
<accession>A0A819L6A2</accession>
<sequence length="185" mass="21352">MNGCRDLGNDIIKSFCSAFWLEEKHWFVVITDAKTDWYHDKIILSTVSLYAPQYWDYNHPLKPRFTTAPSSFDFSRYINHLMLEFKAIGCGATERLKRTLDYITDDVVPEEELNFSLDNDCLQSYNLINVQTLELRDDSVSSPIPSTLESRPGTGFGKLPLQTARNYAFCDSSHHPTQSETRKLR</sequence>
<organism evidence="4 6">
    <name type="scientific">Adineta steineri</name>
    <dbReference type="NCBI Taxonomy" id="433720"/>
    <lineage>
        <taxon>Eukaryota</taxon>
        <taxon>Metazoa</taxon>
        <taxon>Spiralia</taxon>
        <taxon>Gnathifera</taxon>
        <taxon>Rotifera</taxon>
        <taxon>Eurotatoria</taxon>
        <taxon>Bdelloidea</taxon>
        <taxon>Adinetida</taxon>
        <taxon>Adinetidae</taxon>
        <taxon>Adineta</taxon>
    </lineage>
</organism>
<dbReference type="EMBL" id="CAJNON010000170">
    <property type="protein sequence ID" value="CAF1063407.1"/>
    <property type="molecule type" value="Genomic_DNA"/>
</dbReference>
<gene>
    <name evidence="1" type="ORF">BJG266_LOCUS10609</name>
    <name evidence="4" type="ORF">OKA104_LOCUS27532</name>
    <name evidence="3" type="ORF">QVE165_LOCUS36894</name>
    <name evidence="2" type="ORF">VCS650_LOCUS18075</name>
</gene>
<proteinExistence type="predicted"/>
<dbReference type="Proteomes" id="UP000663891">
    <property type="component" value="Unassembled WGS sequence"/>
</dbReference>
<dbReference type="EMBL" id="CAJNOM010000376">
    <property type="protein sequence ID" value="CAF1402901.1"/>
    <property type="molecule type" value="Genomic_DNA"/>
</dbReference>
<evidence type="ECO:0000313" key="4">
    <source>
        <dbReference type="EMBL" id="CAF3960990.1"/>
    </source>
</evidence>
<name>A0A819L6A2_9BILA</name>
<dbReference type="Proteomes" id="UP000663832">
    <property type="component" value="Unassembled WGS sequence"/>
</dbReference>
<reference evidence="4" key="1">
    <citation type="submission" date="2021-02" db="EMBL/GenBank/DDBJ databases">
        <authorList>
            <person name="Nowell W R."/>
        </authorList>
    </citation>
    <scope>NUCLEOTIDE SEQUENCE</scope>
</reference>
<evidence type="ECO:0000313" key="1">
    <source>
        <dbReference type="EMBL" id="CAF0903573.1"/>
    </source>
</evidence>
<dbReference type="OrthoDB" id="10268675at2759"/>
<dbReference type="Proteomes" id="UP000663881">
    <property type="component" value="Unassembled WGS sequence"/>
</dbReference>
<evidence type="ECO:0000313" key="5">
    <source>
        <dbReference type="Proteomes" id="UP000663832"/>
    </source>
</evidence>
<comment type="caution">
    <text evidence="4">The sequence shown here is derived from an EMBL/GenBank/DDBJ whole genome shotgun (WGS) entry which is preliminary data.</text>
</comment>
<keyword evidence="5" id="KW-1185">Reference proteome</keyword>